<dbReference type="OrthoDB" id="6132182at2759"/>
<dbReference type="InterPro" id="IPR036465">
    <property type="entry name" value="vWFA_dom_sf"/>
</dbReference>
<evidence type="ECO:0000313" key="3">
    <source>
        <dbReference type="Proteomes" id="UP000507470"/>
    </source>
</evidence>
<accession>A0A6J8BIV1</accession>
<gene>
    <name evidence="2" type="ORF">MCOR_19289</name>
</gene>
<proteinExistence type="predicted"/>
<name>A0A6J8BIV1_MYTCO</name>
<dbReference type="Gene3D" id="3.40.50.410">
    <property type="entry name" value="von Willebrand factor, type A domain"/>
    <property type="match status" value="1"/>
</dbReference>
<evidence type="ECO:0000313" key="2">
    <source>
        <dbReference type="EMBL" id="CAC5383556.1"/>
    </source>
</evidence>
<dbReference type="PANTHER" id="PTHR24020:SF84">
    <property type="entry name" value="VWFA DOMAIN-CONTAINING PROTEIN"/>
    <property type="match status" value="1"/>
</dbReference>
<dbReference type="PANTHER" id="PTHR24020">
    <property type="entry name" value="COLLAGEN ALPHA"/>
    <property type="match status" value="1"/>
</dbReference>
<organism evidence="2 3">
    <name type="scientific">Mytilus coruscus</name>
    <name type="common">Sea mussel</name>
    <dbReference type="NCBI Taxonomy" id="42192"/>
    <lineage>
        <taxon>Eukaryota</taxon>
        <taxon>Metazoa</taxon>
        <taxon>Spiralia</taxon>
        <taxon>Lophotrochozoa</taxon>
        <taxon>Mollusca</taxon>
        <taxon>Bivalvia</taxon>
        <taxon>Autobranchia</taxon>
        <taxon>Pteriomorphia</taxon>
        <taxon>Mytilida</taxon>
        <taxon>Mytiloidea</taxon>
        <taxon>Mytilidae</taxon>
        <taxon>Mytilinae</taxon>
        <taxon>Mytilus</taxon>
    </lineage>
</organism>
<reference evidence="2 3" key="1">
    <citation type="submission" date="2020-06" db="EMBL/GenBank/DDBJ databases">
        <authorList>
            <person name="Li R."/>
            <person name="Bekaert M."/>
        </authorList>
    </citation>
    <scope>NUCLEOTIDE SEQUENCE [LARGE SCALE GENOMIC DNA]</scope>
    <source>
        <strain evidence="3">wild</strain>
    </source>
</reference>
<dbReference type="SUPFAM" id="SSF53300">
    <property type="entry name" value="vWA-like"/>
    <property type="match status" value="1"/>
</dbReference>
<dbReference type="AlphaFoldDB" id="A0A6J8BIV1"/>
<feature type="domain" description="VWFA" evidence="1">
    <location>
        <begin position="76"/>
        <end position="157"/>
    </location>
</feature>
<dbReference type="InterPro" id="IPR050525">
    <property type="entry name" value="ECM_Assembly_Org"/>
</dbReference>
<dbReference type="Proteomes" id="UP000507470">
    <property type="component" value="Unassembled WGS sequence"/>
</dbReference>
<dbReference type="EMBL" id="CACVKT020003408">
    <property type="protein sequence ID" value="CAC5383556.1"/>
    <property type="molecule type" value="Genomic_DNA"/>
</dbReference>
<keyword evidence="3" id="KW-1185">Reference proteome</keyword>
<dbReference type="Pfam" id="PF00092">
    <property type="entry name" value="VWA"/>
    <property type="match status" value="1"/>
</dbReference>
<dbReference type="InterPro" id="IPR002035">
    <property type="entry name" value="VWF_A"/>
</dbReference>
<dbReference type="PROSITE" id="PS50234">
    <property type="entry name" value="VWFA"/>
    <property type="match status" value="1"/>
</dbReference>
<sequence>MVGTIVHYQRHPYCLHWADGSRIHTDYWADGRYYNSLSAVSTLTTGQMIARYYSSLSAVSILTTGQMVACYKKKADVFFIVDTSSSLNVFENVKKELNFVADVILVNAFEVGSDQVRVGMMTFSNDPEMLFKLDDFKIREEIAKLLMEMNANYWNGR</sequence>
<evidence type="ECO:0000259" key="1">
    <source>
        <dbReference type="PROSITE" id="PS50234"/>
    </source>
</evidence>
<protein>
    <recommendedName>
        <fullName evidence="1">VWFA domain-containing protein</fullName>
    </recommendedName>
</protein>